<proteinExistence type="predicted"/>
<sequence length="283" mass="32492">MRMEQRLFRFAKHGELTQKKGTKLESILYFSEETQFAVFIVSKKVYNSAPTLISNRFISINEDQGTIQYQLEAADAEDDIVRFFLKHRHINLVIQFLYENGLLMYTPCKDCSGVETIDIILREVQTSKDVTPASSEATLVITIIDTNDPPDMFLVQYGQSILLDDPTEPFMVYLEQKTEYNKNKWTEDFTAVIGAFDVEQQHLVMEVYKPTSGTVMFTEVKTTVPDMYDCETDANVASEPCGNFSYTLPHDKVTMSWIYTTLTYKQSINVTGNDFLKFMSLIP</sequence>
<dbReference type="Proteomes" id="UP000507470">
    <property type="component" value="Unassembled WGS sequence"/>
</dbReference>
<name>A0A6J8DY84_MYTCO</name>
<dbReference type="AlphaFoldDB" id="A0A6J8DY84"/>
<dbReference type="EMBL" id="CACVKT020008084">
    <property type="protein sequence ID" value="CAC5412723.1"/>
    <property type="molecule type" value="Genomic_DNA"/>
</dbReference>
<gene>
    <name evidence="1" type="ORF">MCOR_45708</name>
</gene>
<accession>A0A6J8DY84</accession>
<reference evidence="1 2" key="1">
    <citation type="submission" date="2020-06" db="EMBL/GenBank/DDBJ databases">
        <authorList>
            <person name="Li R."/>
            <person name="Bekaert M."/>
        </authorList>
    </citation>
    <scope>NUCLEOTIDE SEQUENCE [LARGE SCALE GENOMIC DNA]</scope>
    <source>
        <strain evidence="2">wild</strain>
    </source>
</reference>
<organism evidence="1 2">
    <name type="scientific">Mytilus coruscus</name>
    <name type="common">Sea mussel</name>
    <dbReference type="NCBI Taxonomy" id="42192"/>
    <lineage>
        <taxon>Eukaryota</taxon>
        <taxon>Metazoa</taxon>
        <taxon>Spiralia</taxon>
        <taxon>Lophotrochozoa</taxon>
        <taxon>Mollusca</taxon>
        <taxon>Bivalvia</taxon>
        <taxon>Autobranchia</taxon>
        <taxon>Pteriomorphia</taxon>
        <taxon>Mytilida</taxon>
        <taxon>Mytiloidea</taxon>
        <taxon>Mytilidae</taxon>
        <taxon>Mytilinae</taxon>
        <taxon>Mytilus</taxon>
    </lineage>
</organism>
<evidence type="ECO:0008006" key="3">
    <source>
        <dbReference type="Google" id="ProtNLM"/>
    </source>
</evidence>
<keyword evidence="2" id="KW-1185">Reference proteome</keyword>
<evidence type="ECO:0000313" key="2">
    <source>
        <dbReference type="Proteomes" id="UP000507470"/>
    </source>
</evidence>
<dbReference type="OrthoDB" id="6078676at2759"/>
<evidence type="ECO:0000313" key="1">
    <source>
        <dbReference type="EMBL" id="CAC5412723.1"/>
    </source>
</evidence>
<protein>
    <recommendedName>
        <fullName evidence="3">Cadherin domain-containing protein</fullName>
    </recommendedName>
</protein>